<protein>
    <recommendedName>
        <fullName evidence="3">Sulfotransferase domain-containing protein</fullName>
    </recommendedName>
</protein>
<comment type="caution">
    <text evidence="4">The sequence shown here is derived from an EMBL/GenBank/DDBJ whole genome shotgun (WGS) entry which is preliminary data.</text>
</comment>
<dbReference type="SUPFAM" id="SSF52540">
    <property type="entry name" value="P-loop containing nucleoside triphosphate hydrolases"/>
    <property type="match status" value="1"/>
</dbReference>
<dbReference type="Gene3D" id="3.40.50.300">
    <property type="entry name" value="P-loop containing nucleotide triphosphate hydrolases"/>
    <property type="match status" value="1"/>
</dbReference>
<name>A0A117PT40_9ACTN</name>
<dbReference type="InterPro" id="IPR027417">
    <property type="entry name" value="P-loop_NTPase"/>
</dbReference>
<evidence type="ECO:0000256" key="2">
    <source>
        <dbReference type="ARBA" id="ARBA00022679"/>
    </source>
</evidence>
<dbReference type="PANTHER" id="PTHR11783">
    <property type="entry name" value="SULFOTRANSFERASE SULT"/>
    <property type="match status" value="1"/>
</dbReference>
<dbReference type="Proteomes" id="UP000054241">
    <property type="component" value="Unassembled WGS sequence"/>
</dbReference>
<sequence>MEPLRAEAADPVELHMRNAARLGARDVVVAGYPGSGASLIGNVLIELGFAYVDPYSEVVGEDGTSQVIEDHLAYRSRLSATAASDRNAGGGKGGTDDGPRFFKNHLYPDRFDHGRLAGAVLLVRDPRDAVYSSYHWFRGFAAHWGAAGVQSQGTFAEFLDGRGVNDEPPVAGWAGFYTAWTAALPRFHRSAVIRFEDLKTDPEATMSGLLEVFGAPRTPAAIEQAVRRSRYENMRAHEERVSAAAGAVGNQPRIMRRGKVGEWQEWYGDESVAAHFQTPRLLETAATFGYQLAKPGTRESR</sequence>
<accession>A0A117PT40</accession>
<dbReference type="AlphaFoldDB" id="A0A117PT40"/>
<feature type="domain" description="Sulfotransferase" evidence="3">
    <location>
        <begin position="25"/>
        <end position="265"/>
    </location>
</feature>
<evidence type="ECO:0000313" key="4">
    <source>
        <dbReference type="EMBL" id="KUM90155.1"/>
    </source>
</evidence>
<evidence type="ECO:0000313" key="5">
    <source>
        <dbReference type="Proteomes" id="UP000054241"/>
    </source>
</evidence>
<evidence type="ECO:0000256" key="1">
    <source>
        <dbReference type="ARBA" id="ARBA00005771"/>
    </source>
</evidence>
<proteinExistence type="inferred from homology"/>
<dbReference type="GO" id="GO:0008146">
    <property type="term" value="F:sulfotransferase activity"/>
    <property type="evidence" value="ECO:0007669"/>
    <property type="project" value="InterPro"/>
</dbReference>
<evidence type="ECO:0000259" key="3">
    <source>
        <dbReference type="Pfam" id="PF00685"/>
    </source>
</evidence>
<dbReference type="Pfam" id="PF00685">
    <property type="entry name" value="Sulfotransfer_1"/>
    <property type="match status" value="1"/>
</dbReference>
<dbReference type="OrthoDB" id="4127714at2"/>
<gene>
    <name evidence="4" type="ORF">AQI88_39075</name>
</gene>
<dbReference type="EMBL" id="LMWL01000088">
    <property type="protein sequence ID" value="KUM90155.1"/>
    <property type="molecule type" value="Genomic_DNA"/>
</dbReference>
<dbReference type="STRING" id="67285.AQI88_39075"/>
<organism evidence="4 5">
    <name type="scientific">Streptomyces cellostaticus</name>
    <dbReference type="NCBI Taxonomy" id="67285"/>
    <lineage>
        <taxon>Bacteria</taxon>
        <taxon>Bacillati</taxon>
        <taxon>Actinomycetota</taxon>
        <taxon>Actinomycetes</taxon>
        <taxon>Kitasatosporales</taxon>
        <taxon>Streptomycetaceae</taxon>
        <taxon>Streptomyces</taxon>
    </lineage>
</organism>
<keyword evidence="2" id="KW-0808">Transferase</keyword>
<dbReference type="RefSeq" id="WP_067009735.1">
    <property type="nucleotide sequence ID" value="NZ_BNDU01000008.1"/>
</dbReference>
<comment type="similarity">
    <text evidence="1">Belongs to the sulfotransferase 1 family.</text>
</comment>
<reference evidence="4 5" key="1">
    <citation type="submission" date="2015-10" db="EMBL/GenBank/DDBJ databases">
        <title>Draft genome sequence of Streptomyces cellostaticus DSM 40189, type strain for the species Streptomyces cellostaticus.</title>
        <authorList>
            <person name="Ruckert C."/>
            <person name="Winkler A."/>
            <person name="Kalinowski J."/>
            <person name="Kampfer P."/>
            <person name="Glaeser S."/>
        </authorList>
    </citation>
    <scope>NUCLEOTIDE SEQUENCE [LARGE SCALE GENOMIC DNA]</scope>
    <source>
        <strain evidence="4 5">DSM 40189</strain>
    </source>
</reference>
<keyword evidence="5" id="KW-1185">Reference proteome</keyword>
<dbReference type="InterPro" id="IPR000863">
    <property type="entry name" value="Sulfotransferase_dom"/>
</dbReference>